<keyword evidence="1" id="KW-0732">Signal</keyword>
<keyword evidence="3" id="KW-1185">Reference proteome</keyword>
<feature type="chain" id="PRO_5046911662" description="WD40 repeat domain-containing protein" evidence="1">
    <location>
        <begin position="34"/>
        <end position="329"/>
    </location>
</feature>
<accession>A0ABW2N6S2</accession>
<gene>
    <name evidence="2" type="ORF">ACFQO6_15055</name>
</gene>
<sequence>MRRSRPTSVLLTAFTAALAALLAGATVVLPAQAAEPTVELQPHELTRGADIAVPHIEDGDFVDGTRRVELPGTVARIIGPSGDAWLVGTSNVDRVRNRRVVRVRTDGTVVDVLRNIDTSTVIMSADGSTLAWQRFVEQGRKVITYAASAADGTVLGSKGPGRHVSLLDVDATRVVLASGTRVFQWKPASGNSRTIVKKMSGLASIEHDLLSVYTKDPYRGGCTKLVRLSAPRMKVWKSCRDRVAAISPDGEEMLTFHILTDGLGPGEIHLREVDGTSLASYTTNWFSGWEWESPATVLLAVNGKRKFATVRCTLDACENATDPVPVTAP</sequence>
<feature type="signal peptide" evidence="1">
    <location>
        <begin position="1"/>
        <end position="33"/>
    </location>
</feature>
<reference evidence="3" key="1">
    <citation type="journal article" date="2019" name="Int. J. Syst. Evol. Microbiol.">
        <title>The Global Catalogue of Microorganisms (GCM) 10K type strain sequencing project: providing services to taxonomists for standard genome sequencing and annotation.</title>
        <authorList>
            <consortium name="The Broad Institute Genomics Platform"/>
            <consortium name="The Broad Institute Genome Sequencing Center for Infectious Disease"/>
            <person name="Wu L."/>
            <person name="Ma J."/>
        </authorList>
    </citation>
    <scope>NUCLEOTIDE SEQUENCE [LARGE SCALE GENOMIC DNA]</scope>
    <source>
        <strain evidence="3">FCH27</strain>
    </source>
</reference>
<evidence type="ECO:0000313" key="3">
    <source>
        <dbReference type="Proteomes" id="UP001596524"/>
    </source>
</evidence>
<protein>
    <recommendedName>
        <fullName evidence="4">WD40 repeat domain-containing protein</fullName>
    </recommendedName>
</protein>
<evidence type="ECO:0000313" key="2">
    <source>
        <dbReference type="EMBL" id="MFC7361592.1"/>
    </source>
</evidence>
<dbReference type="RefSeq" id="WP_255891179.1">
    <property type="nucleotide sequence ID" value="NZ_JAFMZM010000004.1"/>
</dbReference>
<name>A0ABW2N6S2_9ACTN</name>
<dbReference type="EMBL" id="JBHTCH010000017">
    <property type="protein sequence ID" value="MFC7361592.1"/>
    <property type="molecule type" value="Genomic_DNA"/>
</dbReference>
<organism evidence="2 3">
    <name type="scientific">Nocardioides astragali</name>
    <dbReference type="NCBI Taxonomy" id="1776736"/>
    <lineage>
        <taxon>Bacteria</taxon>
        <taxon>Bacillati</taxon>
        <taxon>Actinomycetota</taxon>
        <taxon>Actinomycetes</taxon>
        <taxon>Propionibacteriales</taxon>
        <taxon>Nocardioidaceae</taxon>
        <taxon>Nocardioides</taxon>
    </lineage>
</organism>
<evidence type="ECO:0000256" key="1">
    <source>
        <dbReference type="SAM" id="SignalP"/>
    </source>
</evidence>
<dbReference type="Proteomes" id="UP001596524">
    <property type="component" value="Unassembled WGS sequence"/>
</dbReference>
<proteinExistence type="predicted"/>
<comment type="caution">
    <text evidence="2">The sequence shown here is derived from an EMBL/GenBank/DDBJ whole genome shotgun (WGS) entry which is preliminary data.</text>
</comment>
<evidence type="ECO:0008006" key="4">
    <source>
        <dbReference type="Google" id="ProtNLM"/>
    </source>
</evidence>